<dbReference type="EMBL" id="LUCH01007661">
    <property type="protein sequence ID" value="KAF5396651.1"/>
    <property type="molecule type" value="Genomic_DNA"/>
</dbReference>
<sequence length="13" mass="1533">MSMEYKANDCFPP</sequence>
<comment type="caution">
    <text evidence="1">The sequence shown here is derived from an EMBL/GenBank/DDBJ whole genome shotgun (WGS) entry which is preliminary data.</text>
</comment>
<organism evidence="1 2">
    <name type="scientific">Paragonimus heterotremus</name>
    <dbReference type="NCBI Taxonomy" id="100268"/>
    <lineage>
        <taxon>Eukaryota</taxon>
        <taxon>Metazoa</taxon>
        <taxon>Spiralia</taxon>
        <taxon>Lophotrochozoa</taxon>
        <taxon>Platyhelminthes</taxon>
        <taxon>Trematoda</taxon>
        <taxon>Digenea</taxon>
        <taxon>Plagiorchiida</taxon>
        <taxon>Troglotremata</taxon>
        <taxon>Troglotrematidae</taxon>
        <taxon>Paragonimus</taxon>
    </lineage>
</organism>
<accession>A0A8J4WEA1</accession>
<name>A0A8J4WEA1_9TREM</name>
<gene>
    <name evidence="1" type="ORF">PHET_10637</name>
</gene>
<proteinExistence type="predicted"/>
<protein>
    <submittedName>
        <fullName evidence="1">Uncharacterized protein</fullName>
    </submittedName>
</protein>
<reference evidence="1" key="1">
    <citation type="submission" date="2019-05" db="EMBL/GenBank/DDBJ databases">
        <title>Annotation for the trematode Paragonimus heterotremus.</title>
        <authorList>
            <person name="Choi Y.-J."/>
        </authorList>
    </citation>
    <scope>NUCLEOTIDE SEQUENCE</scope>
    <source>
        <strain evidence="1">LC</strain>
    </source>
</reference>
<evidence type="ECO:0000313" key="2">
    <source>
        <dbReference type="Proteomes" id="UP000748531"/>
    </source>
</evidence>
<keyword evidence="2" id="KW-1185">Reference proteome</keyword>
<dbReference type="Proteomes" id="UP000748531">
    <property type="component" value="Unassembled WGS sequence"/>
</dbReference>
<evidence type="ECO:0000313" key="1">
    <source>
        <dbReference type="EMBL" id="KAF5396651.1"/>
    </source>
</evidence>